<accession>A0A0A9G0U2</accession>
<organism evidence="2">
    <name type="scientific">Arundo donax</name>
    <name type="common">Giant reed</name>
    <name type="synonym">Donax arundinaceus</name>
    <dbReference type="NCBI Taxonomy" id="35708"/>
    <lineage>
        <taxon>Eukaryota</taxon>
        <taxon>Viridiplantae</taxon>
        <taxon>Streptophyta</taxon>
        <taxon>Embryophyta</taxon>
        <taxon>Tracheophyta</taxon>
        <taxon>Spermatophyta</taxon>
        <taxon>Magnoliopsida</taxon>
        <taxon>Liliopsida</taxon>
        <taxon>Poales</taxon>
        <taxon>Poaceae</taxon>
        <taxon>PACMAD clade</taxon>
        <taxon>Arundinoideae</taxon>
        <taxon>Arundineae</taxon>
        <taxon>Arundo</taxon>
    </lineage>
</organism>
<protein>
    <submittedName>
        <fullName evidence="2">Uncharacterized protein</fullName>
    </submittedName>
</protein>
<reference evidence="2" key="1">
    <citation type="submission" date="2014-09" db="EMBL/GenBank/DDBJ databases">
        <authorList>
            <person name="Magalhaes I.L.F."/>
            <person name="Oliveira U."/>
            <person name="Santos F.R."/>
            <person name="Vidigal T.H.D.A."/>
            <person name="Brescovit A.D."/>
            <person name="Santos A.J."/>
        </authorList>
    </citation>
    <scope>NUCLEOTIDE SEQUENCE</scope>
    <source>
        <tissue evidence="2">Shoot tissue taken approximately 20 cm above the soil surface</tissue>
    </source>
</reference>
<dbReference type="EMBL" id="GBRH01179181">
    <property type="protein sequence ID" value="JAE18715.1"/>
    <property type="molecule type" value="Transcribed_RNA"/>
</dbReference>
<reference evidence="2" key="2">
    <citation type="journal article" date="2015" name="Data Brief">
        <title>Shoot transcriptome of the giant reed, Arundo donax.</title>
        <authorList>
            <person name="Barrero R.A."/>
            <person name="Guerrero F.D."/>
            <person name="Moolhuijzen P."/>
            <person name="Goolsby J.A."/>
            <person name="Tidwell J."/>
            <person name="Bellgard S.E."/>
            <person name="Bellgard M.I."/>
        </authorList>
    </citation>
    <scope>NUCLEOTIDE SEQUENCE</scope>
    <source>
        <tissue evidence="2">Shoot tissue taken approximately 20 cm above the soil surface</tissue>
    </source>
</reference>
<sequence>MGVVPSMKAELHQAVSHNGSDKYGYNCDAWSKLHAGPPDVEAGSPSCKDHGPKG</sequence>
<evidence type="ECO:0000256" key="1">
    <source>
        <dbReference type="SAM" id="MobiDB-lite"/>
    </source>
</evidence>
<feature type="region of interest" description="Disordered" evidence="1">
    <location>
        <begin position="34"/>
        <end position="54"/>
    </location>
</feature>
<dbReference type="AlphaFoldDB" id="A0A0A9G0U2"/>
<proteinExistence type="predicted"/>
<evidence type="ECO:0000313" key="2">
    <source>
        <dbReference type="EMBL" id="JAE18715.1"/>
    </source>
</evidence>
<name>A0A0A9G0U2_ARUDO</name>